<dbReference type="OrthoDB" id="422423at2"/>
<name>A0A9X5E669_9CYAN</name>
<keyword evidence="1" id="KW-0732">Signal</keyword>
<proteinExistence type="predicted"/>
<dbReference type="GO" id="GO:0016787">
    <property type="term" value="F:hydrolase activity"/>
    <property type="evidence" value="ECO:0007669"/>
    <property type="project" value="UniProtKB-KW"/>
</dbReference>
<dbReference type="Proteomes" id="UP000031532">
    <property type="component" value="Unassembled WGS sequence"/>
</dbReference>
<evidence type="ECO:0000256" key="1">
    <source>
        <dbReference type="SAM" id="SignalP"/>
    </source>
</evidence>
<evidence type="ECO:0000313" key="3">
    <source>
        <dbReference type="EMBL" id="NHC35646.1"/>
    </source>
</evidence>
<feature type="domain" description="DUF1400" evidence="2">
    <location>
        <begin position="29"/>
        <end position="151"/>
    </location>
</feature>
<comment type="caution">
    <text evidence="3">The sequence shown here is derived from an EMBL/GenBank/DDBJ whole genome shotgun (WGS) entry which is preliminary data.</text>
</comment>
<accession>A0A9X5E669</accession>
<dbReference type="EMBL" id="JTJC03000003">
    <property type="protein sequence ID" value="NHC35646.1"/>
    <property type="molecule type" value="Genomic_DNA"/>
</dbReference>
<evidence type="ECO:0000259" key="2">
    <source>
        <dbReference type="Pfam" id="PF07176"/>
    </source>
</evidence>
<feature type="chain" id="PRO_5040942242" evidence="1">
    <location>
        <begin position="30"/>
        <end position="178"/>
    </location>
</feature>
<evidence type="ECO:0000313" key="4">
    <source>
        <dbReference type="Proteomes" id="UP000031532"/>
    </source>
</evidence>
<dbReference type="Pfam" id="PF07176">
    <property type="entry name" value="DUF1400"/>
    <property type="match status" value="1"/>
</dbReference>
<feature type="signal peptide" evidence="1">
    <location>
        <begin position="1"/>
        <end position="29"/>
    </location>
</feature>
<protein>
    <submittedName>
        <fullName evidence="3">Alpha/beta hydrolase</fullName>
    </submittedName>
</protein>
<gene>
    <name evidence="3" type="ORF">QH73_0013400</name>
</gene>
<keyword evidence="3" id="KW-0378">Hydrolase</keyword>
<keyword evidence="4" id="KW-1185">Reference proteome</keyword>
<dbReference type="AlphaFoldDB" id="A0A9X5E669"/>
<organism evidence="3 4">
    <name type="scientific">Scytonema millei VB511283</name>
    <dbReference type="NCBI Taxonomy" id="1245923"/>
    <lineage>
        <taxon>Bacteria</taxon>
        <taxon>Bacillati</taxon>
        <taxon>Cyanobacteriota</taxon>
        <taxon>Cyanophyceae</taxon>
        <taxon>Nostocales</taxon>
        <taxon>Scytonemataceae</taxon>
        <taxon>Scytonema</taxon>
    </lineage>
</organism>
<reference evidence="3 4" key="1">
    <citation type="journal article" date="2015" name="Genome Announc.">
        <title>Draft Genome Sequence of the Terrestrial Cyanobacterium Scytonema millei VB511283, Isolated from Eastern India.</title>
        <authorList>
            <person name="Sen D."/>
            <person name="Chandrababunaidu M.M."/>
            <person name="Singh D."/>
            <person name="Sanghi N."/>
            <person name="Ghorai A."/>
            <person name="Mishra G.P."/>
            <person name="Madduluri M."/>
            <person name="Adhikary S.P."/>
            <person name="Tripathy S."/>
        </authorList>
    </citation>
    <scope>NUCLEOTIDE SEQUENCE [LARGE SCALE GENOMIC DNA]</scope>
    <source>
        <strain evidence="3 4">VB511283</strain>
    </source>
</reference>
<sequence>MKFTRSRIGFLSSLFLAFGWGATIPAATAAETVTFRLGSFEQKIEMKDLERFAKKGKLSGSLQLYAPWLTDDVRDTLNRRLDLDPKKFDRSMKRWQSSANGKQLLAALGLAFPDMTVEQLHAAVSLASREYDGMNIIGLLRSYPEENITVDLSQVAELDLSNLRSPASSDEVDSENRR</sequence>
<dbReference type="InterPro" id="IPR010802">
    <property type="entry name" value="DUF1400"/>
</dbReference>
<dbReference type="RefSeq" id="WP_039713382.1">
    <property type="nucleotide sequence ID" value="NZ_JTJC03000003.1"/>
</dbReference>